<reference evidence="2" key="1">
    <citation type="journal article" date="2011" name="Proc. Natl. Acad. Sci. U.S.A.">
        <title>The genome of the fire ant Solenopsis invicta.</title>
        <authorList>
            <person name="Wurm Y."/>
            <person name="Wang J."/>
            <person name="Riba-Grognuz O."/>
            <person name="Corona M."/>
            <person name="Nygaard S."/>
            <person name="Hunt B.G."/>
            <person name="Ingram K.K."/>
            <person name="Falquet L."/>
            <person name="Nipitwattanaphon M."/>
            <person name="Gotzek D."/>
            <person name="Dijkstra M.B."/>
            <person name="Oettler J."/>
            <person name="Comtesse F."/>
            <person name="Shih C.J."/>
            <person name="Wu W.J."/>
            <person name="Yang C.C."/>
            <person name="Thomas J."/>
            <person name="Beaudoing E."/>
            <person name="Pradervand S."/>
            <person name="Flegel V."/>
            <person name="Cook E.D."/>
            <person name="Fabbretti R."/>
            <person name="Stockinger H."/>
            <person name="Long L."/>
            <person name="Farmerie W.G."/>
            <person name="Oakey J."/>
            <person name="Boomsma J.J."/>
            <person name="Pamilo P."/>
            <person name="Yi S.V."/>
            <person name="Heinze J."/>
            <person name="Goodisman M.A."/>
            <person name="Farinelli L."/>
            <person name="Harshman K."/>
            <person name="Hulo N."/>
            <person name="Cerutti L."/>
            <person name="Xenarios I."/>
            <person name="Shoemaker D."/>
            <person name="Keller L."/>
        </authorList>
    </citation>
    <scope>NUCLEOTIDE SEQUENCE [LARGE SCALE GENOMIC DNA]</scope>
</reference>
<evidence type="ECO:0000259" key="1">
    <source>
        <dbReference type="Pfam" id="PF20700"/>
    </source>
</evidence>
<organism>
    <name type="scientific">Solenopsis invicta</name>
    <name type="common">Red imported fire ant</name>
    <name type="synonym">Solenopsis wagneri</name>
    <dbReference type="NCBI Taxonomy" id="13686"/>
    <lineage>
        <taxon>Eukaryota</taxon>
        <taxon>Metazoa</taxon>
        <taxon>Ecdysozoa</taxon>
        <taxon>Arthropoda</taxon>
        <taxon>Hexapoda</taxon>
        <taxon>Insecta</taxon>
        <taxon>Pterygota</taxon>
        <taxon>Neoptera</taxon>
        <taxon>Endopterygota</taxon>
        <taxon>Hymenoptera</taxon>
        <taxon>Apocrita</taxon>
        <taxon>Aculeata</taxon>
        <taxon>Formicoidea</taxon>
        <taxon>Formicidae</taxon>
        <taxon>Myrmicinae</taxon>
        <taxon>Solenopsis</taxon>
    </lineage>
</organism>
<proteinExistence type="predicted"/>
<dbReference type="InterPro" id="IPR049012">
    <property type="entry name" value="Mutator_transp_dom"/>
</dbReference>
<dbReference type="HOGENOM" id="CLU_2375440_0_0_1"/>
<sequence length="95" mass="11051">MQCQRIHSVHTNDYNKKDRTYEVNAKLTFRLIDGGESHINTVLSSIDVPIVSAPTLKKYERKVVIEERNIAKKSCIEAIRLEKKLFLENEPRQNP</sequence>
<evidence type="ECO:0000313" key="2">
    <source>
        <dbReference type="EMBL" id="EFZ13171.1"/>
    </source>
</evidence>
<feature type="non-terminal residue" evidence="2">
    <location>
        <position position="95"/>
    </location>
</feature>
<feature type="domain" description="Mutator-like transposase" evidence="1">
    <location>
        <begin position="2"/>
        <end position="89"/>
    </location>
</feature>
<dbReference type="EMBL" id="GL767678">
    <property type="protein sequence ID" value="EFZ13171.1"/>
    <property type="molecule type" value="Genomic_DNA"/>
</dbReference>
<name>E9J1Y3_SOLIN</name>
<dbReference type="Pfam" id="PF20700">
    <property type="entry name" value="Mutator"/>
    <property type="match status" value="1"/>
</dbReference>
<accession>E9J1Y3</accession>
<gene>
    <name evidence="2" type="ORF">SINV_02530</name>
</gene>
<dbReference type="AlphaFoldDB" id="E9J1Y3"/>
<protein>
    <recommendedName>
        <fullName evidence="1">Mutator-like transposase domain-containing protein</fullName>
    </recommendedName>
</protein>